<dbReference type="EMBL" id="CM042013">
    <property type="protein sequence ID" value="KAI3739406.1"/>
    <property type="molecule type" value="Genomic_DNA"/>
</dbReference>
<protein>
    <submittedName>
        <fullName evidence="1">Uncharacterized protein</fullName>
    </submittedName>
</protein>
<accession>A0ACB9CYZ7</accession>
<sequence length="166" mass="18456">MMTMQCQSGFGCPKYKLQKGPLDNLVSSGCFGSFPSHVGWPNNPSKNSGGDHCNTYPGGSDIKRKRAETLFRSGLSHWKTIMIHDVEPQSRTETEHGDVDLNCTPQNSSSTEYSSQDKEVEAKVNVGAKLDLVAELRQLSNNEIWDRNTALHKLADFEKAKILDLK</sequence>
<name>A0ACB9CYZ7_CICIN</name>
<proteinExistence type="predicted"/>
<comment type="caution">
    <text evidence="1">The sequence shown here is derived from an EMBL/GenBank/DDBJ whole genome shotgun (WGS) entry which is preliminary data.</text>
</comment>
<reference evidence="2" key="1">
    <citation type="journal article" date="2022" name="Mol. Ecol. Resour.">
        <title>The genomes of chicory, endive, great burdock and yacon provide insights into Asteraceae palaeo-polyploidization history and plant inulin production.</title>
        <authorList>
            <person name="Fan W."/>
            <person name="Wang S."/>
            <person name="Wang H."/>
            <person name="Wang A."/>
            <person name="Jiang F."/>
            <person name="Liu H."/>
            <person name="Zhao H."/>
            <person name="Xu D."/>
            <person name="Zhang Y."/>
        </authorList>
    </citation>
    <scope>NUCLEOTIDE SEQUENCE [LARGE SCALE GENOMIC DNA]</scope>
    <source>
        <strain evidence="2">cv. Punajuju</strain>
    </source>
</reference>
<dbReference type="Proteomes" id="UP001055811">
    <property type="component" value="Linkage Group LG05"/>
</dbReference>
<reference evidence="1 2" key="2">
    <citation type="journal article" date="2022" name="Mol. Ecol. Resour.">
        <title>The genomes of chicory, endive, great burdock and yacon provide insights into Asteraceae paleo-polyploidization history and plant inulin production.</title>
        <authorList>
            <person name="Fan W."/>
            <person name="Wang S."/>
            <person name="Wang H."/>
            <person name="Wang A."/>
            <person name="Jiang F."/>
            <person name="Liu H."/>
            <person name="Zhao H."/>
            <person name="Xu D."/>
            <person name="Zhang Y."/>
        </authorList>
    </citation>
    <scope>NUCLEOTIDE SEQUENCE [LARGE SCALE GENOMIC DNA]</scope>
    <source>
        <strain evidence="2">cv. Punajuju</strain>
        <tissue evidence="1">Leaves</tissue>
    </source>
</reference>
<organism evidence="1 2">
    <name type="scientific">Cichorium intybus</name>
    <name type="common">Chicory</name>
    <dbReference type="NCBI Taxonomy" id="13427"/>
    <lineage>
        <taxon>Eukaryota</taxon>
        <taxon>Viridiplantae</taxon>
        <taxon>Streptophyta</taxon>
        <taxon>Embryophyta</taxon>
        <taxon>Tracheophyta</taxon>
        <taxon>Spermatophyta</taxon>
        <taxon>Magnoliopsida</taxon>
        <taxon>eudicotyledons</taxon>
        <taxon>Gunneridae</taxon>
        <taxon>Pentapetalae</taxon>
        <taxon>asterids</taxon>
        <taxon>campanulids</taxon>
        <taxon>Asterales</taxon>
        <taxon>Asteraceae</taxon>
        <taxon>Cichorioideae</taxon>
        <taxon>Cichorieae</taxon>
        <taxon>Cichoriinae</taxon>
        <taxon>Cichorium</taxon>
    </lineage>
</organism>
<evidence type="ECO:0000313" key="1">
    <source>
        <dbReference type="EMBL" id="KAI3739406.1"/>
    </source>
</evidence>
<evidence type="ECO:0000313" key="2">
    <source>
        <dbReference type="Proteomes" id="UP001055811"/>
    </source>
</evidence>
<keyword evidence="2" id="KW-1185">Reference proteome</keyword>
<gene>
    <name evidence="1" type="ORF">L2E82_29810</name>
</gene>